<reference evidence="1" key="1">
    <citation type="submission" date="2020-06" db="EMBL/GenBank/DDBJ databases">
        <title>Unique genomic features of the anaerobic methanotrophic archaea.</title>
        <authorList>
            <person name="Chadwick G.L."/>
            <person name="Skennerton C.T."/>
            <person name="Laso-Perez R."/>
            <person name="Leu A.O."/>
            <person name="Speth D.R."/>
            <person name="Yu H."/>
            <person name="Morgan-Lang C."/>
            <person name="Hatzenpichler R."/>
            <person name="Goudeau D."/>
            <person name="Malmstrom R."/>
            <person name="Brazelton W.J."/>
            <person name="Woyke T."/>
            <person name="Hallam S.J."/>
            <person name="Tyson G.W."/>
            <person name="Wegener G."/>
            <person name="Boetius A."/>
            <person name="Orphan V."/>
        </authorList>
    </citation>
    <scope>NUCLEOTIDE SEQUENCE</scope>
</reference>
<sequence>MRKVKIKSLADLNSLPEGVFEKVKEKKMVLVSS</sequence>
<name>A0A7G9ZBB8_9EURY</name>
<evidence type="ECO:0000313" key="1">
    <source>
        <dbReference type="EMBL" id="QNO57552.1"/>
    </source>
</evidence>
<organism evidence="1">
    <name type="scientific">Candidatus Methanophaga sp. ANME-1 ERB7</name>
    <dbReference type="NCBI Taxonomy" id="2759913"/>
    <lineage>
        <taxon>Archaea</taxon>
        <taxon>Methanobacteriati</taxon>
        <taxon>Methanobacteriota</taxon>
        <taxon>Stenosarchaea group</taxon>
        <taxon>Methanomicrobia</taxon>
        <taxon>Candidatus Methanophagales</taxon>
        <taxon>Candidatus Methanophagaceae</taxon>
        <taxon>Candidatus Methanophaga</taxon>
    </lineage>
</organism>
<gene>
    <name evidence="1" type="ORF">PKDJNKLE_00038</name>
</gene>
<protein>
    <submittedName>
        <fullName evidence="1">Uncharacterized protein</fullName>
    </submittedName>
</protein>
<proteinExistence type="predicted"/>
<accession>A0A7G9ZBB8</accession>
<dbReference type="AlphaFoldDB" id="A0A7G9ZBB8"/>
<dbReference type="EMBL" id="MT631691">
    <property type="protein sequence ID" value="QNO57552.1"/>
    <property type="molecule type" value="Genomic_DNA"/>
</dbReference>